<keyword evidence="4" id="KW-1185">Reference proteome</keyword>
<sequence>MPPPALVSTKVFEKEGVRIVLIADLRGKLTLLNELADIHNADLIIHTGNFGFLEQESVDRIHESYLRHIVEFSPLLREETILKISKLSKVTGDNVEHLSNQDFNLKILLKDEKLSELQDFIRGDYQLKIPVYTIYGMCEDLVVLNKFKHGIYAVPNLHVIDHDTLYKVNVPKLGHSILLTGIGGSLSYHKLFHQGTSFDSNDITSDPNLASIIDTNPNQLLPISGDPGNIWITFMQLGKLINTIIEYSTKNPTDYNKAIKFFITHQSPTREPILEHLSIFFKMDYTISNSLHFKYSSSYNELSINPNFESFKIKFNDSRNKLATIWKNIHTKYESMLFNLNDPLMIRSLGLALEVFDKIPITTKSSEVIYPLQLNRDNEHSTNDEDSSSSTEDEMLKTKELNSIIRQLNDLYYVSFQNSWHFNLCDLSLGQMILNLDEQGRIQMESKCEGFNFNYRLRDDFNSIRDDEADKRPVGSFRGRGKPRGRGRGRGKP</sequence>
<dbReference type="EMBL" id="CP014587">
    <property type="protein sequence ID" value="ANZ77382.1"/>
    <property type="molecule type" value="Genomic_DNA"/>
</dbReference>
<dbReference type="InterPro" id="IPR052743">
    <property type="entry name" value="Glutaminase_GtaA"/>
</dbReference>
<dbReference type="Pfam" id="PF10360">
    <property type="entry name" value="DUF2433"/>
    <property type="match status" value="1"/>
</dbReference>
<dbReference type="InterPro" id="IPR018829">
    <property type="entry name" value="DUF2433"/>
</dbReference>
<dbReference type="PANTHER" id="PTHR31987:SF11">
    <property type="entry name" value="DUF2433 DOMAIN-CONTAINING PROTEIN"/>
    <property type="match status" value="1"/>
</dbReference>
<name>A0A1B2JHB0_PICPA</name>
<dbReference type="InterPro" id="IPR029052">
    <property type="entry name" value="Metallo-depent_PP-like"/>
</dbReference>
<protein>
    <submittedName>
        <fullName evidence="3">BA75_05011T0</fullName>
    </submittedName>
</protein>
<dbReference type="PANTHER" id="PTHR31987">
    <property type="entry name" value="GLUTAMINASE A-RELATED"/>
    <property type="match status" value="1"/>
</dbReference>
<organism evidence="3 4">
    <name type="scientific">Komagataella pastoris</name>
    <name type="common">Yeast</name>
    <name type="synonym">Pichia pastoris</name>
    <dbReference type="NCBI Taxonomy" id="4922"/>
    <lineage>
        <taxon>Eukaryota</taxon>
        <taxon>Fungi</taxon>
        <taxon>Dikarya</taxon>
        <taxon>Ascomycota</taxon>
        <taxon>Saccharomycotina</taxon>
        <taxon>Pichiomycetes</taxon>
        <taxon>Pichiales</taxon>
        <taxon>Pichiaceae</taxon>
        <taxon>Komagataella</taxon>
    </lineage>
</organism>
<feature type="compositionally biased region" description="Acidic residues" evidence="1">
    <location>
        <begin position="384"/>
        <end position="393"/>
    </location>
</feature>
<evidence type="ECO:0000259" key="2">
    <source>
        <dbReference type="Pfam" id="PF10360"/>
    </source>
</evidence>
<evidence type="ECO:0000256" key="1">
    <source>
        <dbReference type="SAM" id="MobiDB-lite"/>
    </source>
</evidence>
<evidence type="ECO:0000313" key="4">
    <source>
        <dbReference type="Proteomes" id="UP000094565"/>
    </source>
</evidence>
<evidence type="ECO:0000313" key="3">
    <source>
        <dbReference type="EMBL" id="ANZ77382.1"/>
    </source>
</evidence>
<reference evidence="3 4" key="1">
    <citation type="submission" date="2016-02" db="EMBL/GenBank/DDBJ databases">
        <title>Comparative genomic and transcriptomic foundation for Pichia pastoris.</title>
        <authorList>
            <person name="Love K.R."/>
            <person name="Shah K.A."/>
            <person name="Whittaker C.A."/>
            <person name="Wu J."/>
            <person name="Bartlett M.C."/>
            <person name="Ma D."/>
            <person name="Leeson R.L."/>
            <person name="Priest M."/>
            <person name="Young S.K."/>
            <person name="Love J.C."/>
        </authorList>
    </citation>
    <scope>NUCLEOTIDE SEQUENCE [LARGE SCALE GENOMIC DNA]</scope>
    <source>
        <strain evidence="3 4">ATCC 28485</strain>
    </source>
</reference>
<dbReference type="OrthoDB" id="3918848at2759"/>
<feature type="domain" description="DUF2433" evidence="2">
    <location>
        <begin position="295"/>
        <end position="456"/>
    </location>
</feature>
<proteinExistence type="predicted"/>
<dbReference type="Proteomes" id="UP000094565">
    <property type="component" value="Chromosome 4"/>
</dbReference>
<dbReference type="SUPFAM" id="SSF56300">
    <property type="entry name" value="Metallo-dependent phosphatases"/>
    <property type="match status" value="1"/>
</dbReference>
<feature type="compositionally biased region" description="Basic residues" evidence="1">
    <location>
        <begin position="479"/>
        <end position="493"/>
    </location>
</feature>
<feature type="region of interest" description="Disordered" evidence="1">
    <location>
        <begin position="375"/>
        <end position="394"/>
    </location>
</feature>
<gene>
    <name evidence="3" type="ORF">ATY40_BA7505011</name>
</gene>
<dbReference type="AlphaFoldDB" id="A0A1B2JHB0"/>
<accession>A0A1B2JHB0</accession>
<feature type="region of interest" description="Disordered" evidence="1">
    <location>
        <begin position="465"/>
        <end position="493"/>
    </location>
</feature>